<dbReference type="InterPro" id="IPR000847">
    <property type="entry name" value="LysR_HTH_N"/>
</dbReference>
<dbReference type="EMBL" id="JACRSS010000001">
    <property type="protein sequence ID" value="MBC8537398.1"/>
    <property type="molecule type" value="Genomic_DNA"/>
</dbReference>
<dbReference type="GO" id="GO:0003700">
    <property type="term" value="F:DNA-binding transcription factor activity"/>
    <property type="evidence" value="ECO:0007669"/>
    <property type="project" value="InterPro"/>
</dbReference>
<dbReference type="PRINTS" id="PR00039">
    <property type="entry name" value="HTHLYSR"/>
</dbReference>
<evidence type="ECO:0000313" key="7">
    <source>
        <dbReference type="Proteomes" id="UP000617951"/>
    </source>
</evidence>
<gene>
    <name evidence="6" type="ORF">H8693_00425</name>
</gene>
<comment type="similarity">
    <text evidence="1">Belongs to the LysR transcriptional regulatory family.</text>
</comment>
<dbReference type="Gene3D" id="1.10.10.10">
    <property type="entry name" value="Winged helix-like DNA-binding domain superfamily/Winged helix DNA-binding domain"/>
    <property type="match status" value="1"/>
</dbReference>
<dbReference type="InterPro" id="IPR050950">
    <property type="entry name" value="HTH-type_LysR_regulators"/>
</dbReference>
<dbReference type="InterPro" id="IPR036390">
    <property type="entry name" value="WH_DNA-bd_sf"/>
</dbReference>
<dbReference type="Pfam" id="PF00126">
    <property type="entry name" value="HTH_1"/>
    <property type="match status" value="1"/>
</dbReference>
<sequence>MDIRVLRYFLAVAREENITRAAESLHITQPSLSKQLMDLEQELGKKLLVRGKRKVTLTENGVLLRKRADEIVALLEKTEQEIGSERKELSGEVAIGGMFTPTVLETAAALRKKHPGIQYHFYSSDATDVTERLDHGSLDFAVLLEPVDTSKYEYISLPDTSSWGVLMKPDCPLAGKEAVEREDLRTIPLVFHRRAGLQQRIALWAQTDPEHLHIAATYNVVNGSLVPFVKSGLGYFLTTKDLIEPEMGGGICFRPLKPPLEMQYAVVWKRYPVFSKAAEAFLKQLADRIL</sequence>
<dbReference type="AlphaFoldDB" id="A0A926DEY6"/>
<dbReference type="PROSITE" id="PS50931">
    <property type="entry name" value="HTH_LYSR"/>
    <property type="match status" value="1"/>
</dbReference>
<organism evidence="6 7">
    <name type="scientific">Guopingia tenuis</name>
    <dbReference type="NCBI Taxonomy" id="2763656"/>
    <lineage>
        <taxon>Bacteria</taxon>
        <taxon>Bacillati</taxon>
        <taxon>Bacillota</taxon>
        <taxon>Clostridia</taxon>
        <taxon>Christensenellales</taxon>
        <taxon>Christensenellaceae</taxon>
        <taxon>Guopingia</taxon>
    </lineage>
</organism>
<dbReference type="Pfam" id="PF03466">
    <property type="entry name" value="LysR_substrate"/>
    <property type="match status" value="1"/>
</dbReference>
<evidence type="ECO:0000313" key="6">
    <source>
        <dbReference type="EMBL" id="MBC8537398.1"/>
    </source>
</evidence>
<accession>A0A926DEY6</accession>
<dbReference type="SUPFAM" id="SSF46785">
    <property type="entry name" value="Winged helix' DNA-binding domain"/>
    <property type="match status" value="1"/>
</dbReference>
<evidence type="ECO:0000256" key="2">
    <source>
        <dbReference type="ARBA" id="ARBA00023015"/>
    </source>
</evidence>
<dbReference type="InterPro" id="IPR036388">
    <property type="entry name" value="WH-like_DNA-bd_sf"/>
</dbReference>
<dbReference type="RefSeq" id="WP_178622244.1">
    <property type="nucleotide sequence ID" value="NZ_JACRSS010000001.1"/>
</dbReference>
<dbReference type="Gene3D" id="3.40.190.10">
    <property type="entry name" value="Periplasmic binding protein-like II"/>
    <property type="match status" value="2"/>
</dbReference>
<comment type="caution">
    <text evidence="6">The sequence shown here is derived from an EMBL/GenBank/DDBJ whole genome shotgun (WGS) entry which is preliminary data.</text>
</comment>
<evidence type="ECO:0000256" key="1">
    <source>
        <dbReference type="ARBA" id="ARBA00009437"/>
    </source>
</evidence>
<dbReference type="CDD" id="cd05466">
    <property type="entry name" value="PBP2_LTTR_substrate"/>
    <property type="match status" value="1"/>
</dbReference>
<protein>
    <submittedName>
        <fullName evidence="6">LysR family transcriptional regulator</fullName>
    </submittedName>
</protein>
<dbReference type="SUPFAM" id="SSF53850">
    <property type="entry name" value="Periplasmic binding protein-like II"/>
    <property type="match status" value="1"/>
</dbReference>
<dbReference type="PANTHER" id="PTHR30419">
    <property type="entry name" value="HTH-TYPE TRANSCRIPTIONAL REGULATOR YBHD"/>
    <property type="match status" value="1"/>
</dbReference>
<dbReference type="InterPro" id="IPR005119">
    <property type="entry name" value="LysR_subst-bd"/>
</dbReference>
<name>A0A926DEY6_9FIRM</name>
<dbReference type="FunFam" id="1.10.10.10:FF:000001">
    <property type="entry name" value="LysR family transcriptional regulator"/>
    <property type="match status" value="1"/>
</dbReference>
<evidence type="ECO:0000259" key="5">
    <source>
        <dbReference type="PROSITE" id="PS50931"/>
    </source>
</evidence>
<reference evidence="6" key="1">
    <citation type="submission" date="2020-08" db="EMBL/GenBank/DDBJ databases">
        <title>Genome public.</title>
        <authorList>
            <person name="Liu C."/>
            <person name="Sun Q."/>
        </authorList>
    </citation>
    <scope>NUCLEOTIDE SEQUENCE</scope>
    <source>
        <strain evidence="6">NSJ-63</strain>
    </source>
</reference>
<evidence type="ECO:0000256" key="3">
    <source>
        <dbReference type="ARBA" id="ARBA00023125"/>
    </source>
</evidence>
<keyword evidence="2" id="KW-0805">Transcription regulation</keyword>
<evidence type="ECO:0000256" key="4">
    <source>
        <dbReference type="ARBA" id="ARBA00023163"/>
    </source>
</evidence>
<dbReference type="PANTHER" id="PTHR30419:SF8">
    <property type="entry name" value="NITROGEN ASSIMILATION TRANSCRIPTIONAL ACTIVATOR-RELATED"/>
    <property type="match status" value="1"/>
</dbReference>
<dbReference type="Proteomes" id="UP000617951">
    <property type="component" value="Unassembled WGS sequence"/>
</dbReference>
<keyword evidence="7" id="KW-1185">Reference proteome</keyword>
<proteinExistence type="inferred from homology"/>
<dbReference type="GO" id="GO:0003677">
    <property type="term" value="F:DNA binding"/>
    <property type="evidence" value="ECO:0007669"/>
    <property type="project" value="UniProtKB-KW"/>
</dbReference>
<dbReference type="GO" id="GO:0005829">
    <property type="term" value="C:cytosol"/>
    <property type="evidence" value="ECO:0007669"/>
    <property type="project" value="TreeGrafter"/>
</dbReference>
<keyword evidence="3" id="KW-0238">DNA-binding</keyword>
<keyword evidence="4" id="KW-0804">Transcription</keyword>
<feature type="domain" description="HTH lysR-type" evidence="5">
    <location>
        <begin position="1"/>
        <end position="58"/>
    </location>
</feature>